<dbReference type="CDD" id="cd01948">
    <property type="entry name" value="EAL"/>
    <property type="match status" value="1"/>
</dbReference>
<dbReference type="RefSeq" id="WP_108602800.1">
    <property type="nucleotide sequence ID" value="NZ_CP026604.1"/>
</dbReference>
<dbReference type="SUPFAM" id="SSF52172">
    <property type="entry name" value="CheY-like"/>
    <property type="match status" value="1"/>
</dbReference>
<dbReference type="Gene3D" id="3.40.50.2300">
    <property type="match status" value="1"/>
</dbReference>
<reference evidence="4 5" key="1">
    <citation type="submission" date="2018-01" db="EMBL/GenBank/DDBJ databases">
        <title>Genome sequence of a Cantenovulum-like bacteria.</title>
        <authorList>
            <person name="Tan W.R."/>
            <person name="Lau N.-S."/>
            <person name="Go F."/>
            <person name="Amirul A.-A.A."/>
        </authorList>
    </citation>
    <scope>NUCLEOTIDE SEQUENCE [LARGE SCALE GENOMIC DNA]</scope>
    <source>
        <strain evidence="4 5">CCB-QB4</strain>
    </source>
</reference>
<dbReference type="InterPro" id="IPR001789">
    <property type="entry name" value="Sig_transdc_resp-reg_receiver"/>
</dbReference>
<dbReference type="OrthoDB" id="1673646at2"/>
<dbReference type="Gene3D" id="3.20.20.450">
    <property type="entry name" value="EAL domain"/>
    <property type="match status" value="1"/>
</dbReference>
<dbReference type="PANTHER" id="PTHR33121">
    <property type="entry name" value="CYCLIC DI-GMP PHOSPHODIESTERASE PDEF"/>
    <property type="match status" value="1"/>
</dbReference>
<feature type="modified residue" description="4-aspartylphosphate" evidence="1">
    <location>
        <position position="59"/>
    </location>
</feature>
<evidence type="ECO:0008006" key="6">
    <source>
        <dbReference type="Google" id="ProtNLM"/>
    </source>
</evidence>
<sequence>MKLAYNCAVAIDDDEFSLTFINEQLVKAGIKDIDCFSDPKQALDAIATRKVEPELLILDLQMPQMDGITLLNHLGNINFEGAIIIYSGFEPKVLSLAEQIACENDLIILGSLPKPFTSAQLEELLITHQVNDNKPLAPDVIASFCLSNGELVLTRQPQVCLKTGDIVSYEILSRWRNNSGAILPPTIFINKLEDSGEIVEFQEQLFDLAMQKISEDKSDAKYSINLSMNSIDTQDVPQLVCQSAYKYNVPLDRITVEVTESRVANDMQKAKEVLIRLRIMGVMLAIDDFGTGYSTLDKLCDLPFKEVKLDRRYIEDCHNSPEKRAIIKSTVDIAKSMGLRTVAEGMECKEEVEVVKELGTDIGQGYYFSKPQMWV</sequence>
<dbReference type="SMART" id="SM00448">
    <property type="entry name" value="REC"/>
    <property type="match status" value="1"/>
</dbReference>
<evidence type="ECO:0000313" key="5">
    <source>
        <dbReference type="Proteomes" id="UP000244441"/>
    </source>
</evidence>
<evidence type="ECO:0000259" key="2">
    <source>
        <dbReference type="PROSITE" id="PS50110"/>
    </source>
</evidence>
<dbReference type="Proteomes" id="UP000244441">
    <property type="component" value="Chromosome"/>
</dbReference>
<gene>
    <name evidence="4" type="ORF">C2869_10025</name>
</gene>
<dbReference type="InterPro" id="IPR035919">
    <property type="entry name" value="EAL_sf"/>
</dbReference>
<dbReference type="Pfam" id="PF00072">
    <property type="entry name" value="Response_reg"/>
    <property type="match status" value="1"/>
</dbReference>
<dbReference type="GO" id="GO:0000160">
    <property type="term" value="P:phosphorelay signal transduction system"/>
    <property type="evidence" value="ECO:0007669"/>
    <property type="project" value="InterPro"/>
</dbReference>
<dbReference type="InterPro" id="IPR011006">
    <property type="entry name" value="CheY-like_superfamily"/>
</dbReference>
<proteinExistence type="predicted"/>
<dbReference type="EMBL" id="CP026604">
    <property type="protein sequence ID" value="AWB66744.1"/>
    <property type="molecule type" value="Genomic_DNA"/>
</dbReference>
<evidence type="ECO:0000259" key="3">
    <source>
        <dbReference type="PROSITE" id="PS50883"/>
    </source>
</evidence>
<dbReference type="AlphaFoldDB" id="A0A2S0VRC5"/>
<feature type="domain" description="Response regulatory" evidence="2">
    <location>
        <begin position="7"/>
        <end position="129"/>
    </location>
</feature>
<dbReference type="Pfam" id="PF00563">
    <property type="entry name" value="EAL"/>
    <property type="match status" value="1"/>
</dbReference>
<evidence type="ECO:0000256" key="1">
    <source>
        <dbReference type="PROSITE-ProRule" id="PRU00169"/>
    </source>
</evidence>
<dbReference type="SMART" id="SM00052">
    <property type="entry name" value="EAL"/>
    <property type="match status" value="1"/>
</dbReference>
<organism evidence="4 5">
    <name type="scientific">Saccharobesus litoralis</name>
    <dbReference type="NCBI Taxonomy" id="2172099"/>
    <lineage>
        <taxon>Bacteria</taxon>
        <taxon>Pseudomonadati</taxon>
        <taxon>Pseudomonadota</taxon>
        <taxon>Gammaproteobacteria</taxon>
        <taxon>Alteromonadales</taxon>
        <taxon>Alteromonadaceae</taxon>
        <taxon>Saccharobesus</taxon>
    </lineage>
</organism>
<keyword evidence="1" id="KW-0597">Phosphoprotein</keyword>
<protein>
    <recommendedName>
        <fullName evidence="6">EAL domain, c-di-GMP-specific phosphodiesterase class I (Or its enzymatically inactive variant)</fullName>
    </recommendedName>
</protein>
<accession>A0A2S0VRC5</accession>
<dbReference type="InterPro" id="IPR050706">
    <property type="entry name" value="Cyclic-di-GMP_PDE-like"/>
</dbReference>
<dbReference type="SUPFAM" id="SSF141868">
    <property type="entry name" value="EAL domain-like"/>
    <property type="match status" value="1"/>
</dbReference>
<feature type="domain" description="EAL" evidence="3">
    <location>
        <begin position="133"/>
        <end position="375"/>
    </location>
</feature>
<dbReference type="PROSITE" id="PS50110">
    <property type="entry name" value="RESPONSE_REGULATORY"/>
    <property type="match status" value="1"/>
</dbReference>
<dbReference type="PROSITE" id="PS50883">
    <property type="entry name" value="EAL"/>
    <property type="match status" value="1"/>
</dbReference>
<evidence type="ECO:0000313" key="4">
    <source>
        <dbReference type="EMBL" id="AWB66744.1"/>
    </source>
</evidence>
<dbReference type="InterPro" id="IPR001633">
    <property type="entry name" value="EAL_dom"/>
</dbReference>
<keyword evidence="5" id="KW-1185">Reference proteome</keyword>
<dbReference type="PANTHER" id="PTHR33121:SF70">
    <property type="entry name" value="SIGNALING PROTEIN YKOW"/>
    <property type="match status" value="1"/>
</dbReference>
<name>A0A2S0VRC5_9ALTE</name>
<dbReference type="KEGG" id="cate:C2869_10025"/>
<dbReference type="GO" id="GO:0071111">
    <property type="term" value="F:cyclic-guanylate-specific phosphodiesterase activity"/>
    <property type="evidence" value="ECO:0007669"/>
    <property type="project" value="InterPro"/>
</dbReference>